<evidence type="ECO:0000313" key="1">
    <source>
        <dbReference type="EMBL" id="SBS35195.1"/>
    </source>
</evidence>
<dbReference type="EMBL" id="FLOB01000009">
    <property type="protein sequence ID" value="SBS35195.1"/>
    <property type="molecule type" value="Genomic_DNA"/>
</dbReference>
<protein>
    <submittedName>
        <fullName evidence="1">Uncharacterized protein</fullName>
    </submittedName>
</protein>
<organism evidence="1 2">
    <name type="scientific">Marinomonas spartinae</name>
    <dbReference type="NCBI Taxonomy" id="1792290"/>
    <lineage>
        <taxon>Bacteria</taxon>
        <taxon>Pseudomonadati</taxon>
        <taxon>Pseudomonadota</taxon>
        <taxon>Gammaproteobacteria</taxon>
        <taxon>Oceanospirillales</taxon>
        <taxon>Oceanospirillaceae</taxon>
        <taxon>Marinomonas</taxon>
    </lineage>
</organism>
<gene>
    <name evidence="1" type="ORF">MSP8886_03305</name>
</gene>
<reference evidence="1 2" key="1">
    <citation type="submission" date="2016-06" db="EMBL/GenBank/DDBJ databases">
        <authorList>
            <person name="Kjaerup R.B."/>
            <person name="Dalgaard T.S."/>
            <person name="Juul-Madsen H.R."/>
        </authorList>
    </citation>
    <scope>NUCLEOTIDE SEQUENCE [LARGE SCALE GENOMIC DNA]</scope>
    <source>
        <strain evidence="1 2">CECT 8886</strain>
    </source>
</reference>
<proteinExistence type="predicted"/>
<dbReference type="AlphaFoldDB" id="A0A1A8TN31"/>
<name>A0A1A8TN31_9GAMM</name>
<evidence type="ECO:0000313" key="2">
    <source>
        <dbReference type="Proteomes" id="UP000092544"/>
    </source>
</evidence>
<sequence length="243" mass="27673">MNIDLCKPLELPSEFVDRLRAIESPCMDHEFSESLVDRSDVSCLARDIDRYCRNNRIIGVHYTRAVPESIRSKGLLIRDGKEIREVFIKEHGHLFSQEEILTIKKRWDDYFEHGQSSVRNQRIFFNFTEIELGGAGTEYLLGLYGGEQVSMCFELDEPIGLKLGSIGAPLVVRCSLDPNQVETFIENPWGKILISSFQALTNPDAYRIEQDGYQSVPVKPEDIVEIRVLTNQSTRTQQSCAGV</sequence>
<dbReference type="Proteomes" id="UP000092544">
    <property type="component" value="Unassembled WGS sequence"/>
</dbReference>
<keyword evidence="2" id="KW-1185">Reference proteome</keyword>
<accession>A0A1A8TN31</accession>
<dbReference type="STRING" id="1792290.MSP8886_03305"/>